<dbReference type="GO" id="GO:0004674">
    <property type="term" value="F:protein serine/threonine kinase activity"/>
    <property type="evidence" value="ECO:0007669"/>
    <property type="project" value="UniProtKB-KW"/>
</dbReference>
<dbReference type="OMA" id="ADIMKCE"/>
<name>A0A0G4EC27_VITBC</name>
<dbReference type="EC" id="2.7.11.1" evidence="1"/>
<proteinExistence type="predicted"/>
<dbReference type="PANTHER" id="PTHR44899">
    <property type="entry name" value="CAMK FAMILY PROTEIN KINASE"/>
    <property type="match status" value="1"/>
</dbReference>
<dbReference type="InParanoid" id="A0A0G4EC27"/>
<keyword evidence="6" id="KW-0067">ATP-binding</keyword>
<evidence type="ECO:0000256" key="7">
    <source>
        <dbReference type="ARBA" id="ARBA00047899"/>
    </source>
</evidence>
<evidence type="ECO:0000256" key="3">
    <source>
        <dbReference type="ARBA" id="ARBA00022679"/>
    </source>
</evidence>
<evidence type="ECO:0000256" key="2">
    <source>
        <dbReference type="ARBA" id="ARBA00022527"/>
    </source>
</evidence>
<feature type="compositionally biased region" description="Basic residues" evidence="9">
    <location>
        <begin position="534"/>
        <end position="546"/>
    </location>
</feature>
<evidence type="ECO:0000256" key="8">
    <source>
        <dbReference type="ARBA" id="ARBA00048679"/>
    </source>
</evidence>
<sequence>MKRYEAEFDEVKVLGKGSQGKAVLLQRIATGEYLVGKRIVTKLERKDKTKCIQEIQLMQRLKHPLLAAYQGALYLSDDELVILMKYYPGGNMATLIYNRTEPFLESQVLNYVTQLLIALEFIHNHKVIHRNVKPSNVFVSQNDNICLGDLGVSRQLESTGKPEAYYVSPEVCEGGLYSFASDIWGVGAIACEMLTLEKPYDSIADIMKCETPLHLPDSVSPGMHALVQCLMHLDPNQRPTAKALLDHPLILPFRQVLTLWKDKLDRLSSDDALQYVSQTDAAAREAASHACDAGTVDWQPSRSGDSPTPARPLQQAKEAVARYAAPAALQSPPKHWRDFATSRGSSMADELQRSGNAMDSPTACRSKTSSDAHPADATGVPPQLRTQRRHSSAPPKNDSQADGSLQRIVEGGLLNMESVANATRPRGKIDVIKDVVLNGELSGWHDTAVDFLVSPYPSSRPPRPPSAPPRTRFDDKKKRPKNNQSQECTSPVLRRQVTSDTDESRVPHTAALTPQEMIQLLKKGLGIIDENSRTGKRKSGRNKKRERAACPSSSSSASSCVREEAEGDA</sequence>
<dbReference type="EMBL" id="CDMY01000130">
    <property type="protein sequence ID" value="CEL93027.1"/>
    <property type="molecule type" value="Genomic_DNA"/>
</dbReference>
<dbReference type="AlphaFoldDB" id="A0A0G4EC27"/>
<dbReference type="SUPFAM" id="SSF56112">
    <property type="entry name" value="Protein kinase-like (PK-like)"/>
    <property type="match status" value="1"/>
</dbReference>
<feature type="region of interest" description="Disordered" evidence="9">
    <location>
        <begin position="294"/>
        <end position="403"/>
    </location>
</feature>
<feature type="region of interest" description="Disordered" evidence="9">
    <location>
        <begin position="525"/>
        <end position="569"/>
    </location>
</feature>
<evidence type="ECO:0000256" key="9">
    <source>
        <dbReference type="SAM" id="MobiDB-lite"/>
    </source>
</evidence>
<gene>
    <name evidence="11" type="ORF">Vbra_3606</name>
</gene>
<evidence type="ECO:0000313" key="12">
    <source>
        <dbReference type="Proteomes" id="UP000041254"/>
    </source>
</evidence>
<feature type="region of interest" description="Disordered" evidence="9">
    <location>
        <begin position="455"/>
        <end position="512"/>
    </location>
</feature>
<dbReference type="InterPro" id="IPR051131">
    <property type="entry name" value="NEK_Ser/Thr_kinase_NIMA"/>
</dbReference>
<dbReference type="OrthoDB" id="248923at2759"/>
<feature type="compositionally biased region" description="Pro residues" evidence="9">
    <location>
        <begin position="458"/>
        <end position="468"/>
    </location>
</feature>
<organism evidence="11 12">
    <name type="scientific">Vitrella brassicaformis (strain CCMP3155)</name>
    <dbReference type="NCBI Taxonomy" id="1169540"/>
    <lineage>
        <taxon>Eukaryota</taxon>
        <taxon>Sar</taxon>
        <taxon>Alveolata</taxon>
        <taxon>Colpodellida</taxon>
        <taxon>Vitrellaceae</taxon>
        <taxon>Vitrella</taxon>
    </lineage>
</organism>
<evidence type="ECO:0000256" key="5">
    <source>
        <dbReference type="ARBA" id="ARBA00022777"/>
    </source>
</evidence>
<evidence type="ECO:0000256" key="1">
    <source>
        <dbReference type="ARBA" id="ARBA00012513"/>
    </source>
</evidence>
<comment type="catalytic activity">
    <reaction evidence="7">
        <text>L-threonyl-[protein] + ATP = O-phospho-L-threonyl-[protein] + ADP + H(+)</text>
        <dbReference type="Rhea" id="RHEA:46608"/>
        <dbReference type="Rhea" id="RHEA-COMP:11060"/>
        <dbReference type="Rhea" id="RHEA-COMP:11605"/>
        <dbReference type="ChEBI" id="CHEBI:15378"/>
        <dbReference type="ChEBI" id="CHEBI:30013"/>
        <dbReference type="ChEBI" id="CHEBI:30616"/>
        <dbReference type="ChEBI" id="CHEBI:61977"/>
        <dbReference type="ChEBI" id="CHEBI:456216"/>
        <dbReference type="EC" id="2.7.11.1"/>
    </reaction>
</comment>
<dbReference type="Proteomes" id="UP000041254">
    <property type="component" value="Unassembled WGS sequence"/>
</dbReference>
<dbReference type="VEuPathDB" id="CryptoDB:Vbra_3606"/>
<evidence type="ECO:0000256" key="4">
    <source>
        <dbReference type="ARBA" id="ARBA00022741"/>
    </source>
</evidence>
<feature type="compositionally biased region" description="Low complexity" evidence="9">
    <location>
        <begin position="549"/>
        <end position="560"/>
    </location>
</feature>
<dbReference type="InterPro" id="IPR011009">
    <property type="entry name" value="Kinase-like_dom_sf"/>
</dbReference>
<feature type="compositionally biased region" description="Polar residues" evidence="9">
    <location>
        <begin position="353"/>
        <end position="367"/>
    </location>
</feature>
<protein>
    <recommendedName>
        <fullName evidence="1">non-specific serine/threonine protein kinase</fullName>
        <ecNumber evidence="1">2.7.11.1</ecNumber>
    </recommendedName>
</protein>
<keyword evidence="4" id="KW-0547">Nucleotide-binding</keyword>
<comment type="catalytic activity">
    <reaction evidence="8">
        <text>L-seryl-[protein] + ATP = O-phospho-L-seryl-[protein] + ADP + H(+)</text>
        <dbReference type="Rhea" id="RHEA:17989"/>
        <dbReference type="Rhea" id="RHEA-COMP:9863"/>
        <dbReference type="Rhea" id="RHEA-COMP:11604"/>
        <dbReference type="ChEBI" id="CHEBI:15378"/>
        <dbReference type="ChEBI" id="CHEBI:29999"/>
        <dbReference type="ChEBI" id="CHEBI:30616"/>
        <dbReference type="ChEBI" id="CHEBI:83421"/>
        <dbReference type="ChEBI" id="CHEBI:456216"/>
        <dbReference type="EC" id="2.7.11.1"/>
    </reaction>
</comment>
<evidence type="ECO:0000256" key="6">
    <source>
        <dbReference type="ARBA" id="ARBA00022840"/>
    </source>
</evidence>
<dbReference type="STRING" id="1169540.A0A0G4EC27"/>
<dbReference type="PROSITE" id="PS50011">
    <property type="entry name" value="PROTEIN_KINASE_DOM"/>
    <property type="match status" value="1"/>
</dbReference>
<evidence type="ECO:0000259" key="10">
    <source>
        <dbReference type="PROSITE" id="PS50011"/>
    </source>
</evidence>
<dbReference type="GO" id="GO:0005524">
    <property type="term" value="F:ATP binding"/>
    <property type="evidence" value="ECO:0007669"/>
    <property type="project" value="UniProtKB-KW"/>
</dbReference>
<dbReference type="InterPro" id="IPR000719">
    <property type="entry name" value="Prot_kinase_dom"/>
</dbReference>
<feature type="domain" description="Protein kinase" evidence="10">
    <location>
        <begin position="8"/>
        <end position="250"/>
    </location>
</feature>
<evidence type="ECO:0000313" key="11">
    <source>
        <dbReference type="EMBL" id="CEL93027.1"/>
    </source>
</evidence>
<keyword evidence="3" id="KW-0808">Transferase</keyword>
<keyword evidence="12" id="KW-1185">Reference proteome</keyword>
<accession>A0A0G4EC27</accession>
<reference evidence="11 12" key="1">
    <citation type="submission" date="2014-11" db="EMBL/GenBank/DDBJ databases">
        <authorList>
            <person name="Zhu J."/>
            <person name="Qi W."/>
            <person name="Song R."/>
        </authorList>
    </citation>
    <scope>NUCLEOTIDE SEQUENCE [LARGE SCALE GENOMIC DNA]</scope>
</reference>
<keyword evidence="5" id="KW-0418">Kinase</keyword>
<dbReference type="PhylomeDB" id="A0A0G4EC27"/>
<keyword evidence="2" id="KW-0723">Serine/threonine-protein kinase</keyword>
<dbReference type="Pfam" id="PF00069">
    <property type="entry name" value="Pkinase"/>
    <property type="match status" value="1"/>
</dbReference>
<dbReference type="Gene3D" id="1.10.510.10">
    <property type="entry name" value="Transferase(Phosphotransferase) domain 1"/>
    <property type="match status" value="1"/>
</dbReference>
<dbReference type="PANTHER" id="PTHR44899:SF3">
    <property type="entry name" value="SERINE_THREONINE-PROTEIN KINASE NEK1"/>
    <property type="match status" value="1"/>
</dbReference>